<comment type="similarity">
    <text evidence="2">Belongs to the cation transport ATPase (P-type) (TC 3.A.3) family. Type IB subfamily.</text>
</comment>
<dbReference type="GO" id="GO:0055070">
    <property type="term" value="P:copper ion homeostasis"/>
    <property type="evidence" value="ECO:0007669"/>
    <property type="project" value="TreeGrafter"/>
</dbReference>
<dbReference type="PANTHER" id="PTHR43520:SF8">
    <property type="entry name" value="P-TYPE CU(+) TRANSPORTER"/>
    <property type="match status" value="1"/>
</dbReference>
<comment type="subcellular location">
    <subcellularLocation>
        <location evidence="1">Endomembrane system</location>
        <topology evidence="1">Multi-pass membrane protein</topology>
    </subcellularLocation>
</comment>
<dbReference type="GO" id="GO:0043682">
    <property type="term" value="F:P-type divalent copper transporter activity"/>
    <property type="evidence" value="ECO:0007669"/>
    <property type="project" value="TreeGrafter"/>
</dbReference>
<feature type="transmembrane region" description="Helical" evidence="9">
    <location>
        <begin position="674"/>
        <end position="704"/>
    </location>
</feature>
<feature type="transmembrane region" description="Helical" evidence="9">
    <location>
        <begin position="592"/>
        <end position="614"/>
    </location>
</feature>
<dbReference type="InterPro" id="IPR018303">
    <property type="entry name" value="ATPase_P-typ_P_site"/>
</dbReference>
<dbReference type="GO" id="GO:0005524">
    <property type="term" value="F:ATP binding"/>
    <property type="evidence" value="ECO:0007669"/>
    <property type="project" value="InterPro"/>
</dbReference>
<dbReference type="InterPro" id="IPR023299">
    <property type="entry name" value="ATPase_P-typ_cyto_dom_N"/>
</dbReference>
<evidence type="ECO:0000256" key="4">
    <source>
        <dbReference type="ARBA" id="ARBA00022723"/>
    </source>
</evidence>
<dbReference type="PROSITE" id="PS00154">
    <property type="entry name" value="ATPASE_E1_E2"/>
    <property type="match status" value="1"/>
</dbReference>
<feature type="compositionally biased region" description="Low complexity" evidence="8">
    <location>
        <begin position="736"/>
        <end position="756"/>
    </location>
</feature>
<comment type="caution">
    <text evidence="12">The sequence shown here is derived from an EMBL/GenBank/DDBJ whole genome shotgun (WGS) entry which is preliminary data.</text>
</comment>
<feature type="transmembrane region" description="Helical" evidence="9">
    <location>
        <begin position="119"/>
        <end position="141"/>
    </location>
</feature>
<dbReference type="Gene3D" id="2.70.150.10">
    <property type="entry name" value="Calcium-transporting ATPase, cytoplasmic transduction domain A"/>
    <property type="match status" value="1"/>
</dbReference>
<evidence type="ECO:0000256" key="6">
    <source>
        <dbReference type="ARBA" id="ARBA00022989"/>
    </source>
</evidence>
<feature type="region of interest" description="Disordered" evidence="8">
    <location>
        <begin position="726"/>
        <end position="756"/>
    </location>
</feature>
<evidence type="ECO:0000256" key="1">
    <source>
        <dbReference type="ARBA" id="ARBA00004127"/>
    </source>
</evidence>
<proteinExistence type="inferred from homology"/>
<dbReference type="GO" id="GO:0016020">
    <property type="term" value="C:membrane"/>
    <property type="evidence" value="ECO:0007669"/>
    <property type="project" value="InterPro"/>
</dbReference>
<keyword evidence="7 9" id="KW-0472">Membrane</keyword>
<feature type="signal peptide" evidence="10">
    <location>
        <begin position="1"/>
        <end position="28"/>
    </location>
</feature>
<feature type="transmembrane region" description="Helical" evidence="9">
    <location>
        <begin position="161"/>
        <end position="183"/>
    </location>
</feature>
<dbReference type="InterPro" id="IPR036412">
    <property type="entry name" value="HAD-like_sf"/>
</dbReference>
<dbReference type="Pfam" id="PF00122">
    <property type="entry name" value="E1-E2_ATPase"/>
    <property type="match status" value="1"/>
</dbReference>
<evidence type="ECO:0000256" key="3">
    <source>
        <dbReference type="ARBA" id="ARBA00022692"/>
    </source>
</evidence>
<keyword evidence="5" id="KW-1278">Translocase</keyword>
<evidence type="ECO:0000313" key="12">
    <source>
        <dbReference type="EMBL" id="CAE8712417.1"/>
    </source>
</evidence>
<dbReference type="NCBIfam" id="TIGR01494">
    <property type="entry name" value="ATPase_P-type"/>
    <property type="match status" value="2"/>
</dbReference>
<reference evidence="12" key="1">
    <citation type="submission" date="2021-02" db="EMBL/GenBank/DDBJ databases">
        <authorList>
            <person name="Dougan E. K."/>
            <person name="Rhodes N."/>
            <person name="Thang M."/>
            <person name="Chan C."/>
        </authorList>
    </citation>
    <scope>NUCLEOTIDE SEQUENCE</scope>
</reference>
<dbReference type="GO" id="GO:0005507">
    <property type="term" value="F:copper ion binding"/>
    <property type="evidence" value="ECO:0007669"/>
    <property type="project" value="TreeGrafter"/>
</dbReference>
<dbReference type="Gene3D" id="3.40.50.1000">
    <property type="entry name" value="HAD superfamily/HAD-like"/>
    <property type="match status" value="2"/>
</dbReference>
<evidence type="ECO:0000256" key="5">
    <source>
        <dbReference type="ARBA" id="ARBA00022967"/>
    </source>
</evidence>
<keyword evidence="3 9" id="KW-0812">Transmembrane</keyword>
<dbReference type="SUPFAM" id="SSF81653">
    <property type="entry name" value="Calcium ATPase, transduction domain A"/>
    <property type="match status" value="1"/>
</dbReference>
<dbReference type="SUPFAM" id="SSF81665">
    <property type="entry name" value="Calcium ATPase, transmembrane domain M"/>
    <property type="match status" value="1"/>
</dbReference>
<keyword evidence="6 9" id="KW-1133">Transmembrane helix</keyword>
<feature type="chain" id="PRO_5032320862" description="P-type ATPase A domain-containing protein" evidence="10">
    <location>
        <begin position="29"/>
        <end position="822"/>
    </location>
</feature>
<dbReference type="SUPFAM" id="SSF56784">
    <property type="entry name" value="HAD-like"/>
    <property type="match status" value="2"/>
</dbReference>
<keyword evidence="10" id="KW-0732">Signal</keyword>
<dbReference type="InterPro" id="IPR059000">
    <property type="entry name" value="ATPase_P-type_domA"/>
</dbReference>
<dbReference type="Pfam" id="PF00702">
    <property type="entry name" value="Hydrolase"/>
    <property type="match status" value="1"/>
</dbReference>
<dbReference type="AlphaFoldDB" id="A0A813KTA3"/>
<accession>A0A813KTA3</accession>
<evidence type="ECO:0000256" key="2">
    <source>
        <dbReference type="ARBA" id="ARBA00006024"/>
    </source>
</evidence>
<dbReference type="InterPro" id="IPR008250">
    <property type="entry name" value="ATPase_P-typ_transduc_dom_A_sf"/>
</dbReference>
<dbReference type="InterPro" id="IPR023298">
    <property type="entry name" value="ATPase_P-typ_TM_dom_sf"/>
</dbReference>
<dbReference type="EMBL" id="CAJNNW010032324">
    <property type="protein sequence ID" value="CAE8712417.1"/>
    <property type="molecule type" value="Genomic_DNA"/>
</dbReference>
<protein>
    <recommendedName>
        <fullName evidence="11">P-type ATPase A domain-containing protein</fullName>
    </recommendedName>
</protein>
<organism evidence="12 13">
    <name type="scientific">Polarella glacialis</name>
    <name type="common">Dinoflagellate</name>
    <dbReference type="NCBI Taxonomy" id="89957"/>
    <lineage>
        <taxon>Eukaryota</taxon>
        <taxon>Sar</taxon>
        <taxon>Alveolata</taxon>
        <taxon>Dinophyceae</taxon>
        <taxon>Suessiales</taxon>
        <taxon>Suessiaceae</taxon>
        <taxon>Polarella</taxon>
    </lineage>
</organism>
<dbReference type="GO" id="GO:0016887">
    <property type="term" value="F:ATP hydrolysis activity"/>
    <property type="evidence" value="ECO:0007669"/>
    <property type="project" value="InterPro"/>
</dbReference>
<evidence type="ECO:0000256" key="10">
    <source>
        <dbReference type="SAM" id="SignalP"/>
    </source>
</evidence>
<dbReference type="InterPro" id="IPR023214">
    <property type="entry name" value="HAD_sf"/>
</dbReference>
<keyword evidence="4" id="KW-0479">Metal-binding</keyword>
<dbReference type="InterPro" id="IPR001757">
    <property type="entry name" value="P_typ_ATPase"/>
</dbReference>
<evidence type="ECO:0000256" key="8">
    <source>
        <dbReference type="SAM" id="MobiDB-lite"/>
    </source>
</evidence>
<evidence type="ECO:0000259" key="11">
    <source>
        <dbReference type="Pfam" id="PF00122"/>
    </source>
</evidence>
<dbReference type="GO" id="GO:0012505">
    <property type="term" value="C:endomembrane system"/>
    <property type="evidence" value="ECO:0007669"/>
    <property type="project" value="UniProtKB-SubCell"/>
</dbReference>
<sequence length="822" mass="86511">MASMSLDFDTSALLLTFVLLGKWLECRAKGQTGEAITALMALQPNTALLLDEESALTGEALPVFKGPGDKVVGGTANHGGVLRVRLHAVGESSVLAQIVGLVEQAQSQKAPVQEFADRVSGVFVPAIMVISLLTLLLWLLLLYSGLVAPEQLPPADQKKPFSFSLMTAISVLVAACPCALGLAAPTAVMVGTGVGATHGVLIKGGRALETAHHVEAIILDKTGTITEGKPRVTVFELVRKTTDRPRLAAVSSHLESLGCDLQNRGSAIAGERNLHVMGELLPVLFLAGCAEKGSEHPLGQAFAREAERLISMSMPGGSSSPAKNAPSLLSDPESFKALPGRGVEAVVLGHRVHVGNMAWMRSSGVDLESAEGQAEAALAQEAQTTLEQEGQTVVFVAVDGRLTLLTALSDTIKAEARQSIRAFHAMGLQVYMLTGDNQRSAAAVARSVGIRPENVIAGVLPAGKAETVKLVQRRELQPASISSQSSWPGSLQTAIRQAWQRRSGVSQELIADPRSELLTPGHSQLQRPLCVAMVGDGVNDAPALAQADLGIAIGAGAEVAMEAADMVLVRSKLSDVVTALHLSSAIFRRIQLNFVFSMAYNLISIPLAAGLFFAMTGKALPPFVSGAAMALSSVSVVCSSLALRNYRPPPASFPVDSDEAATFSAGPRHRLRSCLLVALSVILYLFVVCFVICCCCVCCCFVYLNFNLSPKCIVDLLGFTPSTPAAGPSAQNLPQTRTTTPTPTTTTATTTTTPTTTTATTTATTKTATTTTCCWMGCAHWPGFSCTVVFCKCSCGCCGCCGCCRRCCCWWCCWCWCCCCGC</sequence>
<dbReference type="PRINTS" id="PR00119">
    <property type="entry name" value="CATATPASE"/>
</dbReference>
<evidence type="ECO:0000256" key="9">
    <source>
        <dbReference type="SAM" id="Phobius"/>
    </source>
</evidence>
<feature type="domain" description="P-type ATPase A" evidence="11">
    <location>
        <begin position="52"/>
        <end position="103"/>
    </location>
</feature>
<dbReference type="Gene3D" id="3.40.1110.10">
    <property type="entry name" value="Calcium-transporting ATPase, cytoplasmic domain N"/>
    <property type="match status" value="1"/>
</dbReference>
<gene>
    <name evidence="12" type="ORF">PGLA2088_LOCUS37025</name>
</gene>
<dbReference type="Proteomes" id="UP000626109">
    <property type="component" value="Unassembled WGS sequence"/>
</dbReference>
<evidence type="ECO:0000313" key="13">
    <source>
        <dbReference type="Proteomes" id="UP000626109"/>
    </source>
</evidence>
<evidence type="ECO:0000256" key="7">
    <source>
        <dbReference type="ARBA" id="ARBA00023136"/>
    </source>
</evidence>
<dbReference type="PANTHER" id="PTHR43520">
    <property type="entry name" value="ATP7, ISOFORM B"/>
    <property type="match status" value="1"/>
</dbReference>
<name>A0A813KTA3_POLGL</name>